<dbReference type="PANTHER" id="PTHR45138">
    <property type="entry name" value="REGULATORY COMPONENTS OF SENSORY TRANSDUCTION SYSTEM"/>
    <property type="match status" value="1"/>
</dbReference>
<dbReference type="InterPro" id="IPR043128">
    <property type="entry name" value="Rev_trsase/Diguanyl_cyclase"/>
</dbReference>
<reference evidence="2 3" key="1">
    <citation type="submission" date="2018-05" db="EMBL/GenBank/DDBJ databases">
        <title>Genome comparison of Eubacterium sp.</title>
        <authorList>
            <person name="Feng Y."/>
            <person name="Sanchez-Andrea I."/>
            <person name="Stams A.J.M."/>
            <person name="De Vos W.M."/>
        </authorList>
    </citation>
    <scope>NUCLEOTIDE SEQUENCE [LARGE SCALE GENOMIC DNA]</scope>
    <source>
        <strain evidence="2 3">YI</strain>
    </source>
</reference>
<dbReference type="PANTHER" id="PTHR45138:SF9">
    <property type="entry name" value="DIGUANYLATE CYCLASE DGCM-RELATED"/>
    <property type="match status" value="1"/>
</dbReference>
<dbReference type="Pfam" id="PF13474">
    <property type="entry name" value="SnoaL_3"/>
    <property type="match status" value="1"/>
</dbReference>
<name>A0A4P9C6N9_EUBML</name>
<dbReference type="Gene3D" id="3.10.450.50">
    <property type="match status" value="1"/>
</dbReference>
<dbReference type="EMBL" id="CP029487">
    <property type="protein sequence ID" value="QCT70262.1"/>
    <property type="molecule type" value="Genomic_DNA"/>
</dbReference>
<accession>A0A4P9C6N9</accession>
<evidence type="ECO:0000259" key="1">
    <source>
        <dbReference type="PROSITE" id="PS50887"/>
    </source>
</evidence>
<dbReference type="InterPro" id="IPR029787">
    <property type="entry name" value="Nucleotide_cyclase"/>
</dbReference>
<dbReference type="RefSeq" id="WP_058694739.1">
    <property type="nucleotide sequence ID" value="NZ_CABJDW020000005.1"/>
</dbReference>
<evidence type="ECO:0000313" key="2">
    <source>
        <dbReference type="EMBL" id="QCT70262.1"/>
    </source>
</evidence>
<dbReference type="Pfam" id="PF00990">
    <property type="entry name" value="GGDEF"/>
    <property type="match status" value="1"/>
</dbReference>
<dbReference type="InterPro" id="IPR050469">
    <property type="entry name" value="Diguanylate_Cyclase"/>
</dbReference>
<dbReference type="InterPro" id="IPR037401">
    <property type="entry name" value="SnoaL-like"/>
</dbReference>
<dbReference type="InterPro" id="IPR032710">
    <property type="entry name" value="NTF2-like_dom_sf"/>
</dbReference>
<proteinExistence type="predicted"/>
<sequence length="324" mass="36187">MKKIEEKAVAFAKSIWEDYLVNRDLLKLTKVFDDNASYIGTGDGEICYSLEQVRAALLGEEEEWNGHFTIDDQWYEVRVMSNEFVVVFGGFDAHEASDNPLVAAMHTRFSLTLRVSGDTFKVVHLHHSVPNFEQLEGEFFPKTITEKRNEEFRHALEQKTNELRRMAQLDSLTGLLNRVSVEQEINTSLEQGAEGVLLMIDIDDFKGINDVFGHLAGDTVLKVLSDRIRDSFGGQSIMGRVGGDEFVVFAQKTAGRDSIGQTAQQFCERVVKPVMDIPDCSITVSIGIALAPDNGSTYSALVRSADQALYERKKNSKNGYVFAG</sequence>
<dbReference type="InterPro" id="IPR000160">
    <property type="entry name" value="GGDEF_dom"/>
</dbReference>
<dbReference type="KEGG" id="emt:CPZ25_002660"/>
<protein>
    <submittedName>
        <fullName evidence="2">GGDEF domain-containing protein</fullName>
    </submittedName>
</protein>
<dbReference type="AlphaFoldDB" id="A0A4P9C6N9"/>
<dbReference type="SUPFAM" id="SSF54427">
    <property type="entry name" value="NTF2-like"/>
    <property type="match status" value="1"/>
</dbReference>
<dbReference type="NCBIfam" id="TIGR00254">
    <property type="entry name" value="GGDEF"/>
    <property type="match status" value="1"/>
</dbReference>
<keyword evidence="3" id="KW-1185">Reference proteome</keyword>
<dbReference type="SUPFAM" id="SSF55073">
    <property type="entry name" value="Nucleotide cyclase"/>
    <property type="match status" value="1"/>
</dbReference>
<dbReference type="Proteomes" id="UP000218387">
    <property type="component" value="Chromosome"/>
</dbReference>
<dbReference type="PROSITE" id="PS50887">
    <property type="entry name" value="GGDEF"/>
    <property type="match status" value="1"/>
</dbReference>
<organism evidence="2 3">
    <name type="scientific">Eubacterium maltosivorans</name>
    <dbReference type="NCBI Taxonomy" id="2041044"/>
    <lineage>
        <taxon>Bacteria</taxon>
        <taxon>Bacillati</taxon>
        <taxon>Bacillota</taxon>
        <taxon>Clostridia</taxon>
        <taxon>Eubacteriales</taxon>
        <taxon>Eubacteriaceae</taxon>
        <taxon>Eubacterium</taxon>
    </lineage>
</organism>
<dbReference type="GO" id="GO:0052621">
    <property type="term" value="F:diguanylate cyclase activity"/>
    <property type="evidence" value="ECO:0007669"/>
    <property type="project" value="TreeGrafter"/>
</dbReference>
<dbReference type="SMART" id="SM00267">
    <property type="entry name" value="GGDEF"/>
    <property type="match status" value="1"/>
</dbReference>
<feature type="domain" description="GGDEF" evidence="1">
    <location>
        <begin position="193"/>
        <end position="324"/>
    </location>
</feature>
<gene>
    <name evidence="2" type="ORF">CPZ25_002660</name>
</gene>
<dbReference type="Gene3D" id="3.30.70.270">
    <property type="match status" value="1"/>
</dbReference>
<dbReference type="CDD" id="cd01949">
    <property type="entry name" value="GGDEF"/>
    <property type="match status" value="1"/>
</dbReference>
<evidence type="ECO:0000313" key="3">
    <source>
        <dbReference type="Proteomes" id="UP000218387"/>
    </source>
</evidence>